<dbReference type="GO" id="GO:0016301">
    <property type="term" value="F:kinase activity"/>
    <property type="evidence" value="ECO:0007669"/>
    <property type="project" value="UniProtKB-KW"/>
</dbReference>
<keyword evidence="1" id="KW-0418">Kinase</keyword>
<dbReference type="Proteomes" id="UP000283380">
    <property type="component" value="Unassembled WGS sequence"/>
</dbReference>
<dbReference type="EMBL" id="QOCU01000006">
    <property type="protein sequence ID" value="RHW50859.1"/>
    <property type="molecule type" value="Genomic_DNA"/>
</dbReference>
<dbReference type="InterPro" id="IPR027417">
    <property type="entry name" value="P-loop_NTPase"/>
</dbReference>
<keyword evidence="1" id="KW-0808">Transferase</keyword>
<gene>
    <name evidence="1" type="ORF">DS834_06175</name>
</gene>
<sequence length="211" mass="24608">MQNKVTSLKQTMLLLAGSPGTGKSYLGNIICKAIPDFFNKISIDFFKEKLYEENGFDNIKEKTNLDNLAYTLFYQSIEKSMQKGQSIIADYPFSYRQRNTLKILADKYKFQIITITLICDLDILYQRQKERDLDPERPLGFIMNHYHKGDTLSDRTKMDIQKTKAEFTKFNDQRGYAKFKLGKTLVFDVSDFTHANYPALINKIKKWVGYS</sequence>
<dbReference type="Pfam" id="PF13671">
    <property type="entry name" value="AAA_33"/>
    <property type="match status" value="1"/>
</dbReference>
<protein>
    <submittedName>
        <fullName evidence="1">Kinase</fullName>
    </submittedName>
</protein>
<reference evidence="1 2" key="1">
    <citation type="submission" date="2018-07" db="EMBL/GenBank/DDBJ databases">
        <title>Genome sequences of six Lactobacillus spp. isolated from bumble bee guts.</title>
        <authorList>
            <person name="Motta E.V.S."/>
            <person name="Moran N.A."/>
        </authorList>
    </citation>
    <scope>NUCLEOTIDE SEQUENCE [LARGE SCALE GENOMIC DNA]</scope>
    <source>
        <strain evidence="1 2">BI-4G</strain>
    </source>
</reference>
<organism evidence="1 2">
    <name type="scientific">Lactobacillus bombicola</name>
    <dbReference type="NCBI Taxonomy" id="1505723"/>
    <lineage>
        <taxon>Bacteria</taxon>
        <taxon>Bacillati</taxon>
        <taxon>Bacillota</taxon>
        <taxon>Bacilli</taxon>
        <taxon>Lactobacillales</taxon>
        <taxon>Lactobacillaceae</taxon>
        <taxon>Lactobacillus</taxon>
    </lineage>
</organism>
<evidence type="ECO:0000313" key="2">
    <source>
        <dbReference type="Proteomes" id="UP000283380"/>
    </source>
</evidence>
<evidence type="ECO:0000313" key="1">
    <source>
        <dbReference type="EMBL" id="RHW50859.1"/>
    </source>
</evidence>
<name>A0ABX9LU95_9LACO</name>
<keyword evidence="2" id="KW-1185">Reference proteome</keyword>
<dbReference type="Gene3D" id="3.40.50.300">
    <property type="entry name" value="P-loop containing nucleotide triphosphate hydrolases"/>
    <property type="match status" value="1"/>
</dbReference>
<comment type="caution">
    <text evidence="1">The sequence shown here is derived from an EMBL/GenBank/DDBJ whole genome shotgun (WGS) entry which is preliminary data.</text>
</comment>
<proteinExistence type="predicted"/>
<accession>A0ABX9LU95</accession>
<dbReference type="SUPFAM" id="SSF52540">
    <property type="entry name" value="P-loop containing nucleoside triphosphate hydrolases"/>
    <property type="match status" value="1"/>
</dbReference>